<evidence type="ECO:0000313" key="2">
    <source>
        <dbReference type="Proteomes" id="UP000634136"/>
    </source>
</evidence>
<sequence length="102" mass="11578">MGYSFEIQYKPGVENKAADALSRRGETLELKAFSVWKFDEWEKEMQGDSQLTAIKQQIITGQKAPTGYDLHNGFLVYKGRLVIPKGSPRTAKLIKEYHSCPL</sequence>
<dbReference type="EMBL" id="JAAIUW010000002">
    <property type="protein sequence ID" value="KAF7841643.1"/>
    <property type="molecule type" value="Genomic_DNA"/>
</dbReference>
<evidence type="ECO:0000313" key="1">
    <source>
        <dbReference type="EMBL" id="KAF7841643.1"/>
    </source>
</evidence>
<gene>
    <name evidence="1" type="ORF">G2W53_003941</name>
</gene>
<dbReference type="AlphaFoldDB" id="A0A834X9J9"/>
<protein>
    <submittedName>
        <fullName evidence="1">Putative mitochondrial protein</fullName>
    </submittedName>
</protein>
<keyword evidence="2" id="KW-1185">Reference proteome</keyword>
<accession>A0A834X9J9</accession>
<dbReference type="OrthoDB" id="1751703at2759"/>
<comment type="caution">
    <text evidence="1">The sequence shown here is derived from an EMBL/GenBank/DDBJ whole genome shotgun (WGS) entry which is preliminary data.</text>
</comment>
<dbReference type="Proteomes" id="UP000634136">
    <property type="component" value="Unassembled WGS sequence"/>
</dbReference>
<proteinExistence type="predicted"/>
<reference evidence="1" key="1">
    <citation type="submission" date="2020-09" db="EMBL/GenBank/DDBJ databases">
        <title>Genome-Enabled Discovery of Anthraquinone Biosynthesis in Senna tora.</title>
        <authorList>
            <person name="Kang S.-H."/>
            <person name="Pandey R.P."/>
            <person name="Lee C.-M."/>
            <person name="Sim J.-S."/>
            <person name="Jeong J.-T."/>
            <person name="Choi B.-S."/>
            <person name="Jung M."/>
            <person name="Ginzburg D."/>
            <person name="Zhao K."/>
            <person name="Won S.Y."/>
            <person name="Oh T.-J."/>
            <person name="Yu Y."/>
            <person name="Kim N.-H."/>
            <person name="Lee O.R."/>
            <person name="Lee T.-H."/>
            <person name="Bashyal P."/>
            <person name="Kim T.-S."/>
            <person name="Lee W.-H."/>
            <person name="Kawkins C."/>
            <person name="Kim C.-K."/>
            <person name="Kim J.S."/>
            <person name="Ahn B.O."/>
            <person name="Rhee S.Y."/>
            <person name="Sohng J.K."/>
        </authorList>
    </citation>
    <scope>NUCLEOTIDE SEQUENCE</scope>
    <source>
        <tissue evidence="1">Leaf</tissue>
    </source>
</reference>
<organism evidence="1 2">
    <name type="scientific">Senna tora</name>
    <dbReference type="NCBI Taxonomy" id="362788"/>
    <lineage>
        <taxon>Eukaryota</taxon>
        <taxon>Viridiplantae</taxon>
        <taxon>Streptophyta</taxon>
        <taxon>Embryophyta</taxon>
        <taxon>Tracheophyta</taxon>
        <taxon>Spermatophyta</taxon>
        <taxon>Magnoliopsida</taxon>
        <taxon>eudicotyledons</taxon>
        <taxon>Gunneridae</taxon>
        <taxon>Pentapetalae</taxon>
        <taxon>rosids</taxon>
        <taxon>fabids</taxon>
        <taxon>Fabales</taxon>
        <taxon>Fabaceae</taxon>
        <taxon>Caesalpinioideae</taxon>
        <taxon>Cassia clade</taxon>
        <taxon>Senna</taxon>
    </lineage>
</organism>
<name>A0A834X9J9_9FABA</name>